<dbReference type="EC" id="7.1.1.-" evidence="8"/>
<dbReference type="GO" id="GO:0016655">
    <property type="term" value="F:oxidoreductase activity, acting on NAD(P)H, quinone or similar compound as acceptor"/>
    <property type="evidence" value="ECO:0007669"/>
    <property type="project" value="UniProtKB-UniRule"/>
</dbReference>
<protein>
    <recommendedName>
        <fullName evidence="8">NAD(P)H-quinone oxidoreductase subunit O</fullName>
        <ecNumber evidence="8">7.1.1.-</ecNumber>
    </recommendedName>
    <alternativeName>
        <fullName evidence="8">NAD(P)H dehydrogenase I subunit O</fullName>
        <shortName evidence="8">NDH-1 subunit O</shortName>
        <shortName evidence="8">NDH-O</shortName>
    </alternativeName>
</protein>
<dbReference type="InterPro" id="IPR020905">
    <property type="entry name" value="NdhO"/>
</dbReference>
<evidence type="ECO:0000313" key="10">
    <source>
        <dbReference type="Proteomes" id="UP000031561"/>
    </source>
</evidence>
<dbReference type="HAMAP" id="MF_01354">
    <property type="entry name" value="NDH1_NDH1O"/>
    <property type="match status" value="1"/>
</dbReference>
<evidence type="ECO:0000256" key="2">
    <source>
        <dbReference type="ARBA" id="ARBA00022719"/>
    </source>
</evidence>
<evidence type="ECO:0000256" key="6">
    <source>
        <dbReference type="ARBA" id="ARBA00023027"/>
    </source>
</evidence>
<dbReference type="Proteomes" id="UP000031561">
    <property type="component" value="Unassembled WGS sequence"/>
</dbReference>
<comment type="subunit">
    <text evidence="8">NDH-1 can be composed of about 15 different subunits; different subcomplexes with different compositions have been identified which probably have different functions.</text>
</comment>
<keyword evidence="2 8" id="KW-0874">Quinone</keyword>
<comment type="catalytic activity">
    <reaction evidence="8">
        <text>a plastoquinone + NADH + (n+1) H(+)(in) = a plastoquinol + NAD(+) + n H(+)(out)</text>
        <dbReference type="Rhea" id="RHEA:42608"/>
        <dbReference type="Rhea" id="RHEA-COMP:9561"/>
        <dbReference type="Rhea" id="RHEA-COMP:9562"/>
        <dbReference type="ChEBI" id="CHEBI:15378"/>
        <dbReference type="ChEBI" id="CHEBI:17757"/>
        <dbReference type="ChEBI" id="CHEBI:57540"/>
        <dbReference type="ChEBI" id="CHEBI:57945"/>
        <dbReference type="ChEBI" id="CHEBI:62192"/>
    </reaction>
</comment>
<dbReference type="GO" id="GO:0031676">
    <property type="term" value="C:plasma membrane-derived thylakoid membrane"/>
    <property type="evidence" value="ECO:0007669"/>
    <property type="project" value="UniProtKB-SubCell"/>
</dbReference>
<dbReference type="Pfam" id="PF11910">
    <property type="entry name" value="NdhO"/>
    <property type="match status" value="1"/>
</dbReference>
<comment type="similarity">
    <text evidence="8">Belongs to the complex I NdhO subunit family.</text>
</comment>
<keyword evidence="1 8" id="KW-0813">Transport</keyword>
<keyword evidence="7 8" id="KW-0472">Membrane</keyword>
<comment type="function">
    <text evidence="8">NDH-1 shuttles electrons from an unknown electron donor, via FMN and iron-sulfur (Fe-S) centers, to quinones in the respiratory and/or the photosynthetic chain. The immediate electron acceptor for the enzyme in this species is believed to be plastoquinone. Couples the redox reaction to proton translocation, and thus conserves the redox energy in a proton gradient. Cyanobacterial NDH-1 also plays a role in inorganic carbon-concentration.</text>
</comment>
<keyword evidence="3 8" id="KW-0521">NADP</keyword>
<name>A0ABD4TB80_9CYAN</name>
<organism evidence="9 10">
    <name type="scientific">Lyngbya confervoides BDU141951</name>
    <dbReference type="NCBI Taxonomy" id="1574623"/>
    <lineage>
        <taxon>Bacteria</taxon>
        <taxon>Bacillati</taxon>
        <taxon>Cyanobacteriota</taxon>
        <taxon>Cyanophyceae</taxon>
        <taxon>Oscillatoriophycideae</taxon>
        <taxon>Oscillatoriales</taxon>
        <taxon>Microcoleaceae</taxon>
        <taxon>Lyngbya</taxon>
    </lineage>
</organism>
<dbReference type="EMBL" id="JTHE03000121">
    <property type="protein sequence ID" value="MCM1985302.1"/>
    <property type="molecule type" value="Genomic_DNA"/>
</dbReference>
<dbReference type="AlphaFoldDB" id="A0ABD4TB80"/>
<sequence length="69" mass="7717">MAIKKGNSVRLIEEKFANSVEALASDRRLPPYVFEGTGEVVEIRGDYAQVKFKVPTPNVWLPVDQLEAV</sequence>
<comment type="subcellular location">
    <subcellularLocation>
        <location evidence="8">Cellular thylakoid membrane</location>
        <topology evidence="8">Peripheral membrane protein</topology>
        <orientation evidence="8">Cytoplasmic side</orientation>
    </subcellularLocation>
</comment>
<keyword evidence="6 8" id="KW-0520">NAD</keyword>
<keyword evidence="8" id="KW-0793">Thylakoid</keyword>
<dbReference type="GO" id="GO:0048038">
    <property type="term" value="F:quinone binding"/>
    <property type="evidence" value="ECO:0007669"/>
    <property type="project" value="UniProtKB-KW"/>
</dbReference>
<evidence type="ECO:0000256" key="1">
    <source>
        <dbReference type="ARBA" id="ARBA00022448"/>
    </source>
</evidence>
<evidence type="ECO:0000256" key="5">
    <source>
        <dbReference type="ARBA" id="ARBA00022967"/>
    </source>
</evidence>
<keyword evidence="4 8" id="KW-0618">Plastoquinone</keyword>
<evidence type="ECO:0000256" key="3">
    <source>
        <dbReference type="ARBA" id="ARBA00022857"/>
    </source>
</evidence>
<dbReference type="RefSeq" id="WP_166278162.1">
    <property type="nucleotide sequence ID" value="NZ_JTHE03000121.1"/>
</dbReference>
<evidence type="ECO:0000313" key="9">
    <source>
        <dbReference type="EMBL" id="MCM1985302.1"/>
    </source>
</evidence>
<comment type="catalytic activity">
    <reaction evidence="8">
        <text>a plastoquinone + NADPH + (n+1) H(+)(in) = a plastoquinol + NADP(+) + n H(+)(out)</text>
        <dbReference type="Rhea" id="RHEA:42612"/>
        <dbReference type="Rhea" id="RHEA-COMP:9561"/>
        <dbReference type="Rhea" id="RHEA-COMP:9562"/>
        <dbReference type="ChEBI" id="CHEBI:15378"/>
        <dbReference type="ChEBI" id="CHEBI:17757"/>
        <dbReference type="ChEBI" id="CHEBI:57783"/>
        <dbReference type="ChEBI" id="CHEBI:58349"/>
        <dbReference type="ChEBI" id="CHEBI:62192"/>
    </reaction>
</comment>
<proteinExistence type="inferred from homology"/>
<evidence type="ECO:0000256" key="4">
    <source>
        <dbReference type="ARBA" id="ARBA00022957"/>
    </source>
</evidence>
<keyword evidence="10" id="KW-1185">Reference proteome</keyword>
<reference evidence="9 10" key="1">
    <citation type="journal article" date="2015" name="Genome Announc.">
        <title>Draft Genome Sequence of Filamentous Marine Cyanobacterium Lyngbya confervoides Strain BDU141951.</title>
        <authorList>
            <person name="Chandrababunaidu M.M."/>
            <person name="Sen D."/>
            <person name="Tripathy S."/>
        </authorList>
    </citation>
    <scope>NUCLEOTIDE SEQUENCE [LARGE SCALE GENOMIC DNA]</scope>
    <source>
        <strain evidence="9 10">BDU141951</strain>
    </source>
</reference>
<accession>A0ABD4TB80</accession>
<keyword evidence="5 8" id="KW-1278">Translocase</keyword>
<comment type="caution">
    <text evidence="9">The sequence shown here is derived from an EMBL/GenBank/DDBJ whole genome shotgun (WGS) entry which is preliminary data.</text>
</comment>
<evidence type="ECO:0000256" key="8">
    <source>
        <dbReference type="HAMAP-Rule" id="MF_01354"/>
    </source>
</evidence>
<evidence type="ECO:0000256" key="7">
    <source>
        <dbReference type="ARBA" id="ARBA00023136"/>
    </source>
</evidence>
<gene>
    <name evidence="8" type="primary">ndhO</name>
    <name evidence="9" type="ORF">QQ91_0021025</name>
</gene>